<evidence type="ECO:0000313" key="3">
    <source>
        <dbReference type="Proteomes" id="UP000326757"/>
    </source>
</evidence>
<dbReference type="PANTHER" id="PTHR40460:SF1">
    <property type="entry name" value="CSBD-LIKE DOMAIN-CONTAINING PROTEIN"/>
    <property type="match status" value="1"/>
</dbReference>
<dbReference type="AlphaFoldDB" id="A0A5N6JPK3"/>
<evidence type="ECO:0000313" key="2">
    <source>
        <dbReference type="EMBL" id="KAB8290219.1"/>
    </source>
</evidence>
<sequence>MSDKSPSTLQSYIDSATGAAQSALGSITGSTADKQAGAQKSDKASLEHDASHAGASLAGYSTSSTGAIAQNDPARQEGSWNQTVGSGKEFVGSLLGNEGLKREGQEQNRAGQGLEARGQLSDLGSGVKDRVGGKVGGKVAELRGEEEEKEERRRQHDVGKSLQRGVESEVGSK</sequence>
<protein>
    <recommendedName>
        <fullName evidence="4">CsbD-like domain-containing protein</fullName>
    </recommendedName>
</protein>
<dbReference type="InterPro" id="IPR036629">
    <property type="entry name" value="YjbJ_sf"/>
</dbReference>
<feature type="region of interest" description="Disordered" evidence="1">
    <location>
        <begin position="31"/>
        <end position="173"/>
    </location>
</feature>
<keyword evidence="3" id="KW-1185">Reference proteome</keyword>
<reference evidence="2 3" key="1">
    <citation type="submission" date="2019-06" db="EMBL/GenBank/DDBJ databases">
        <title>Genome Sequence of the Brown Rot Fungal Pathogen Monilinia laxa.</title>
        <authorList>
            <person name="De Miccolis Angelini R.M."/>
            <person name="Landi L."/>
            <person name="Abate D."/>
            <person name="Pollastro S."/>
            <person name="Romanazzi G."/>
            <person name="Faretra F."/>
        </authorList>
    </citation>
    <scope>NUCLEOTIDE SEQUENCE [LARGE SCALE GENOMIC DNA]</scope>
    <source>
        <strain evidence="2 3">Mlax316</strain>
    </source>
</reference>
<name>A0A5N6JPK3_MONLA</name>
<dbReference type="EMBL" id="VIGI01000018">
    <property type="protein sequence ID" value="KAB8290219.1"/>
    <property type="molecule type" value="Genomic_DNA"/>
</dbReference>
<proteinExistence type="predicted"/>
<feature type="compositionally biased region" description="Basic and acidic residues" evidence="1">
    <location>
        <begin position="150"/>
        <end position="159"/>
    </location>
</feature>
<dbReference type="SUPFAM" id="SSF69047">
    <property type="entry name" value="Hypothetical protein YjbJ"/>
    <property type="match status" value="1"/>
</dbReference>
<accession>A0A5N6JPK3</accession>
<dbReference type="OrthoDB" id="5309565at2759"/>
<dbReference type="PANTHER" id="PTHR40460">
    <property type="entry name" value="CHROMOSOME 1, WHOLE GENOME SHOTGUN SEQUENCE"/>
    <property type="match status" value="1"/>
</dbReference>
<evidence type="ECO:0008006" key="4">
    <source>
        <dbReference type="Google" id="ProtNLM"/>
    </source>
</evidence>
<gene>
    <name evidence="2" type="ORF">EYC80_011088</name>
</gene>
<dbReference type="Proteomes" id="UP000326757">
    <property type="component" value="Unassembled WGS sequence"/>
</dbReference>
<organism evidence="2 3">
    <name type="scientific">Monilinia laxa</name>
    <name type="common">Brown rot fungus</name>
    <name type="synonym">Sclerotinia laxa</name>
    <dbReference type="NCBI Taxonomy" id="61186"/>
    <lineage>
        <taxon>Eukaryota</taxon>
        <taxon>Fungi</taxon>
        <taxon>Dikarya</taxon>
        <taxon>Ascomycota</taxon>
        <taxon>Pezizomycotina</taxon>
        <taxon>Leotiomycetes</taxon>
        <taxon>Helotiales</taxon>
        <taxon>Sclerotiniaceae</taxon>
        <taxon>Monilinia</taxon>
    </lineage>
</organism>
<feature type="compositionally biased region" description="Polar residues" evidence="1">
    <location>
        <begin position="59"/>
        <end position="68"/>
    </location>
</feature>
<feature type="compositionally biased region" description="Basic and acidic residues" evidence="1">
    <location>
        <begin position="40"/>
        <end position="51"/>
    </location>
</feature>
<evidence type="ECO:0000256" key="1">
    <source>
        <dbReference type="SAM" id="MobiDB-lite"/>
    </source>
</evidence>
<comment type="caution">
    <text evidence="2">The sequence shown here is derived from an EMBL/GenBank/DDBJ whole genome shotgun (WGS) entry which is preliminary data.</text>
</comment>